<dbReference type="Proteomes" id="UP001189429">
    <property type="component" value="Unassembled WGS sequence"/>
</dbReference>
<feature type="compositionally biased region" description="Low complexity" evidence="1">
    <location>
        <begin position="129"/>
        <end position="144"/>
    </location>
</feature>
<gene>
    <name evidence="2" type="ORF">PCOR1329_LOCUS63016</name>
</gene>
<keyword evidence="3" id="KW-1185">Reference proteome</keyword>
<evidence type="ECO:0000313" key="2">
    <source>
        <dbReference type="EMBL" id="CAK0879637.1"/>
    </source>
</evidence>
<reference evidence="2" key="1">
    <citation type="submission" date="2023-10" db="EMBL/GenBank/DDBJ databases">
        <authorList>
            <person name="Chen Y."/>
            <person name="Shah S."/>
            <person name="Dougan E. K."/>
            <person name="Thang M."/>
            <person name="Chan C."/>
        </authorList>
    </citation>
    <scope>NUCLEOTIDE SEQUENCE [LARGE SCALE GENOMIC DNA]</scope>
</reference>
<feature type="region of interest" description="Disordered" evidence="1">
    <location>
        <begin position="220"/>
        <end position="239"/>
    </location>
</feature>
<evidence type="ECO:0000313" key="3">
    <source>
        <dbReference type="Proteomes" id="UP001189429"/>
    </source>
</evidence>
<comment type="caution">
    <text evidence="2">The sequence shown here is derived from an EMBL/GenBank/DDBJ whole genome shotgun (WGS) entry which is preliminary data.</text>
</comment>
<organism evidence="2 3">
    <name type="scientific">Prorocentrum cordatum</name>
    <dbReference type="NCBI Taxonomy" id="2364126"/>
    <lineage>
        <taxon>Eukaryota</taxon>
        <taxon>Sar</taxon>
        <taxon>Alveolata</taxon>
        <taxon>Dinophyceae</taxon>
        <taxon>Prorocentrales</taxon>
        <taxon>Prorocentraceae</taxon>
        <taxon>Prorocentrum</taxon>
    </lineage>
</organism>
<accession>A0ABN9W0W4</accession>
<proteinExistence type="predicted"/>
<name>A0ABN9W0W4_9DINO</name>
<feature type="region of interest" description="Disordered" evidence="1">
    <location>
        <begin position="113"/>
        <end position="152"/>
    </location>
</feature>
<sequence>MIGTMGGNAQIANLFGDSSGALPGGRAPGKPAAALGRRGTALWLGLIVCYQIVAHIFMGKTLSSIAAEEAEEELCEATGIGASSEQCAEHNMFRNWQANAAADELLDVESLLRASEPPPPPLHGGGELGEAPAGAEPAASPAGAAAGGDAAGAVQPPVMQEVAHAMCEMCLEPHHRDSEKCASFKGVTSCGEAHEEGKLTEWATGVEELQADLRRKVEESKAHHAQLERLHPSRTVALP</sequence>
<dbReference type="EMBL" id="CAUYUJ010017983">
    <property type="protein sequence ID" value="CAK0879637.1"/>
    <property type="molecule type" value="Genomic_DNA"/>
</dbReference>
<evidence type="ECO:0000256" key="1">
    <source>
        <dbReference type="SAM" id="MobiDB-lite"/>
    </source>
</evidence>
<feature type="compositionally biased region" description="Basic and acidic residues" evidence="1">
    <location>
        <begin position="220"/>
        <end position="231"/>
    </location>
</feature>
<protein>
    <submittedName>
        <fullName evidence="2">Uncharacterized protein</fullName>
    </submittedName>
</protein>